<dbReference type="SUPFAM" id="SSF51126">
    <property type="entry name" value="Pectin lyase-like"/>
    <property type="match status" value="1"/>
</dbReference>
<accession>A0ABT6JTB6</accession>
<reference evidence="3 4" key="1">
    <citation type="submission" date="2023-04" db="EMBL/GenBank/DDBJ databases">
        <title>Luteimonas sp. M1R5S59.</title>
        <authorList>
            <person name="Sun J.-Q."/>
        </authorList>
    </citation>
    <scope>NUCLEOTIDE SEQUENCE [LARGE SCALE GENOMIC DNA]</scope>
    <source>
        <strain evidence="3 4">M1R5S59</strain>
    </source>
</reference>
<evidence type="ECO:0008006" key="5">
    <source>
        <dbReference type="Google" id="ProtNLM"/>
    </source>
</evidence>
<dbReference type="Proteomes" id="UP001156873">
    <property type="component" value="Unassembled WGS sequence"/>
</dbReference>
<dbReference type="InterPro" id="IPR011050">
    <property type="entry name" value="Pectin_lyase_fold/virulence"/>
</dbReference>
<evidence type="ECO:0000256" key="2">
    <source>
        <dbReference type="SAM" id="SignalP"/>
    </source>
</evidence>
<name>A0ABT6JTB6_9GAMM</name>
<dbReference type="Gene3D" id="2.160.20.10">
    <property type="entry name" value="Single-stranded right-handed beta-helix, Pectin lyase-like"/>
    <property type="match status" value="1"/>
</dbReference>
<dbReference type="EMBL" id="JARXRO010000014">
    <property type="protein sequence ID" value="MDH5833934.1"/>
    <property type="molecule type" value="Genomic_DNA"/>
</dbReference>
<dbReference type="InterPro" id="IPR012334">
    <property type="entry name" value="Pectin_lyas_fold"/>
</dbReference>
<keyword evidence="4" id="KW-1185">Reference proteome</keyword>
<feature type="region of interest" description="Disordered" evidence="1">
    <location>
        <begin position="461"/>
        <end position="484"/>
    </location>
</feature>
<sequence length="553" mass="58570">MPRTLPHPFCRVLMAGACLIAPLTAFSATYTVGPSGRQYSQLSTMVNAVDLAPGDVVLVDGGATYSGNIVVGSNDRGAAGNPVTFRWNRAVGATRPVLSGGSHTIKFQQSNHVVFEGFDVRGGSSSCIFSEAHDVTVRDAIVRDCPSHGILGADNNSGSFTLEYSEIRDSGSGSQRHPIYMQSDEVAYPGSVFLMRYNYVHSGNGGNLLKNRHERALVYYNWFEGSAYQELELIGPDCETQQPGWSADLRREDVDLVGNVIVHTSSWRNAIRAGGDLNGRSQGRLRMVNNTIVIDRAGAANALLVQLGLESLEMHNNVLFQTGSNAAPDVLRVHAASEVETPVCGPASREPWSSGRKVAGSNNWVQTSASLVPAEWSGTLRGADPGFASVSQRQLRPVATSALVSSGNPQPPSPPAFPFPSPLSLPQFDPPLRTKLAIGAQVARVPGARIDIGALESASAGGGQRLRRNGAAPLQPGTLAGSGARMRGAGAARAMPVADGSADAMAGLDASNTVAPVARPAAAHRNQVRVAPAVTVLWRAWQEWVGRRFEAER</sequence>
<feature type="chain" id="PRO_5045958381" description="Right handed beta helix domain-containing protein" evidence="2">
    <location>
        <begin position="28"/>
        <end position="553"/>
    </location>
</feature>
<proteinExistence type="predicted"/>
<evidence type="ECO:0000313" key="3">
    <source>
        <dbReference type="EMBL" id="MDH5833934.1"/>
    </source>
</evidence>
<keyword evidence="2" id="KW-0732">Signal</keyword>
<gene>
    <name evidence="3" type="ORF">QFW81_08335</name>
</gene>
<dbReference type="RefSeq" id="WP_280578241.1">
    <property type="nucleotide sequence ID" value="NZ_JARXRO010000014.1"/>
</dbReference>
<evidence type="ECO:0000256" key="1">
    <source>
        <dbReference type="SAM" id="MobiDB-lite"/>
    </source>
</evidence>
<organism evidence="3 4">
    <name type="scientific">Luteimonas kalidii</name>
    <dbReference type="NCBI Taxonomy" id="3042025"/>
    <lineage>
        <taxon>Bacteria</taxon>
        <taxon>Pseudomonadati</taxon>
        <taxon>Pseudomonadota</taxon>
        <taxon>Gammaproteobacteria</taxon>
        <taxon>Lysobacterales</taxon>
        <taxon>Lysobacteraceae</taxon>
        <taxon>Luteimonas</taxon>
    </lineage>
</organism>
<protein>
    <recommendedName>
        <fullName evidence="5">Right handed beta helix domain-containing protein</fullName>
    </recommendedName>
</protein>
<feature type="signal peptide" evidence="2">
    <location>
        <begin position="1"/>
        <end position="27"/>
    </location>
</feature>
<comment type="caution">
    <text evidence="3">The sequence shown here is derived from an EMBL/GenBank/DDBJ whole genome shotgun (WGS) entry which is preliminary data.</text>
</comment>
<evidence type="ECO:0000313" key="4">
    <source>
        <dbReference type="Proteomes" id="UP001156873"/>
    </source>
</evidence>